<gene>
    <name evidence="6" type="ORF">SAMN02744124_01980</name>
</gene>
<dbReference type="InterPro" id="IPR015815">
    <property type="entry name" value="HIBADH-related"/>
</dbReference>
<protein>
    <submittedName>
        <fullName evidence="6">3-hydroxyisobutyrate dehydrogenase</fullName>
    </submittedName>
</protein>
<dbReference type="EMBL" id="FXAE01000016">
    <property type="protein sequence ID" value="SMF23072.1"/>
    <property type="molecule type" value="Genomic_DNA"/>
</dbReference>
<comment type="similarity">
    <text evidence="1">Belongs to the HIBADH-related family.</text>
</comment>
<evidence type="ECO:0000259" key="5">
    <source>
        <dbReference type="Pfam" id="PF14833"/>
    </source>
</evidence>
<comment type="caution">
    <text evidence="6">The sequence shown here is derived from an EMBL/GenBank/DDBJ whole genome shotgun (WGS) entry which is preliminary data.</text>
</comment>
<evidence type="ECO:0000313" key="6">
    <source>
        <dbReference type="EMBL" id="SMF23072.1"/>
    </source>
</evidence>
<dbReference type="InterPro" id="IPR051265">
    <property type="entry name" value="HIBADH-related_NP60_sf"/>
</dbReference>
<dbReference type="Pfam" id="PF14833">
    <property type="entry name" value="NAD_binding_11"/>
    <property type="match status" value="1"/>
</dbReference>
<sequence>MTAAETKSNPKTIAVLGTGIIGAPVARNLQKQGFSVRVWNRTRAKAEALAASGLDVFDSPQEAVEGANIILTLLKDGASVLEVMKSAASGLSQGAIWIQMSTVGIQAIEELANFAERHGLRLFDAPIQGTRQPAEQGQLVIMASGPTQDRDTVQPVFDAIGKRTVWVSEKIGAASRLKLALNSWAFALTHGVAESLAIAKGLGVDPALVVDVVKGGPMDSAFFQSKAALILANDYPVSFSVANALKDAQLVMEAVEQADLTAEVAAAGLQRFRRALEAGHQDKDMAASGLV</sequence>
<organism evidence="6 7">
    <name type="scientific">Paenibacillus barengoltzii J12</name>
    <dbReference type="NCBI Taxonomy" id="935846"/>
    <lineage>
        <taxon>Bacteria</taxon>
        <taxon>Bacillati</taxon>
        <taxon>Bacillota</taxon>
        <taxon>Bacilli</taxon>
        <taxon>Bacillales</taxon>
        <taxon>Paenibacillaceae</taxon>
        <taxon>Paenibacillus</taxon>
    </lineage>
</organism>
<proteinExistence type="inferred from homology"/>
<dbReference type="PIRSF" id="PIRSF000103">
    <property type="entry name" value="HIBADH"/>
    <property type="match status" value="1"/>
</dbReference>
<dbReference type="Proteomes" id="UP000192939">
    <property type="component" value="Unassembled WGS sequence"/>
</dbReference>
<evidence type="ECO:0000259" key="4">
    <source>
        <dbReference type="Pfam" id="PF03446"/>
    </source>
</evidence>
<dbReference type="PANTHER" id="PTHR43580">
    <property type="entry name" value="OXIDOREDUCTASE GLYR1-RELATED"/>
    <property type="match status" value="1"/>
</dbReference>
<evidence type="ECO:0000256" key="3">
    <source>
        <dbReference type="ARBA" id="ARBA00023027"/>
    </source>
</evidence>
<keyword evidence="3" id="KW-0520">NAD</keyword>
<dbReference type="SUPFAM" id="SSF48179">
    <property type="entry name" value="6-phosphogluconate dehydrogenase C-terminal domain-like"/>
    <property type="match status" value="1"/>
</dbReference>
<dbReference type="InterPro" id="IPR006115">
    <property type="entry name" value="6PGDH_NADP-bd"/>
</dbReference>
<dbReference type="Gene3D" id="1.10.1040.10">
    <property type="entry name" value="N-(1-d-carboxylethyl)-l-norvaline Dehydrogenase, domain 2"/>
    <property type="match status" value="1"/>
</dbReference>
<dbReference type="Gene3D" id="3.40.50.720">
    <property type="entry name" value="NAD(P)-binding Rossmann-like Domain"/>
    <property type="match status" value="1"/>
</dbReference>
<dbReference type="InterPro" id="IPR036291">
    <property type="entry name" value="NAD(P)-bd_dom_sf"/>
</dbReference>
<name>A0ABY1LX07_9BACL</name>
<evidence type="ECO:0000256" key="2">
    <source>
        <dbReference type="ARBA" id="ARBA00023002"/>
    </source>
</evidence>
<accession>A0ABY1LX07</accession>
<dbReference type="SUPFAM" id="SSF51735">
    <property type="entry name" value="NAD(P)-binding Rossmann-fold domains"/>
    <property type="match status" value="1"/>
</dbReference>
<keyword evidence="2" id="KW-0560">Oxidoreductase</keyword>
<dbReference type="InterPro" id="IPR008927">
    <property type="entry name" value="6-PGluconate_DH-like_C_sf"/>
</dbReference>
<dbReference type="Pfam" id="PF03446">
    <property type="entry name" value="NAD_binding_2"/>
    <property type="match status" value="1"/>
</dbReference>
<feature type="domain" description="3-hydroxyisobutyrate dehydrogenase-like NAD-binding" evidence="5">
    <location>
        <begin position="172"/>
        <end position="287"/>
    </location>
</feature>
<dbReference type="InterPro" id="IPR013328">
    <property type="entry name" value="6PGD_dom2"/>
</dbReference>
<reference evidence="6 7" key="1">
    <citation type="submission" date="2017-04" db="EMBL/GenBank/DDBJ databases">
        <authorList>
            <person name="Varghese N."/>
            <person name="Submissions S."/>
        </authorList>
    </citation>
    <scope>NUCLEOTIDE SEQUENCE [LARGE SCALE GENOMIC DNA]</scope>
    <source>
        <strain evidence="6 7">J12</strain>
    </source>
</reference>
<dbReference type="InterPro" id="IPR029154">
    <property type="entry name" value="HIBADH-like_NADP-bd"/>
</dbReference>
<evidence type="ECO:0000256" key="1">
    <source>
        <dbReference type="ARBA" id="ARBA00009080"/>
    </source>
</evidence>
<dbReference type="PANTHER" id="PTHR43580:SF2">
    <property type="entry name" value="CYTOKINE-LIKE NUCLEAR FACTOR N-PAC"/>
    <property type="match status" value="1"/>
</dbReference>
<feature type="domain" description="6-phosphogluconate dehydrogenase NADP-binding" evidence="4">
    <location>
        <begin position="12"/>
        <end position="166"/>
    </location>
</feature>
<keyword evidence="7" id="KW-1185">Reference proteome</keyword>
<evidence type="ECO:0000313" key="7">
    <source>
        <dbReference type="Proteomes" id="UP000192939"/>
    </source>
</evidence>